<name>A0A8S5QGR8_9CAUD</name>
<reference evidence="1" key="1">
    <citation type="journal article" date="2021" name="Proc. Natl. Acad. Sci. U.S.A.">
        <title>A Catalog of Tens of Thousands of Viruses from Human Metagenomes Reveals Hidden Associations with Chronic Diseases.</title>
        <authorList>
            <person name="Tisza M.J."/>
            <person name="Buck C.B."/>
        </authorList>
    </citation>
    <scope>NUCLEOTIDE SEQUENCE</scope>
    <source>
        <strain evidence="1">Ctr8v12</strain>
    </source>
</reference>
<sequence>MIEIKDNNEVLVLSTPIGVGSKRKFELMKDDYITLKFSLLYPVRFKLGCHTECEFGRFEIIEDQKPSFNNSTGGYDYELKMEASYMKWKNKVFKYTPETGGNEAAWDLTAQLSYHLDIFLRNLKAWGFQFNGEDYEYEIGNDVNVDALVMHYSNTNLIDALTALAEAANCEWWIEGKKIRFGRCENGEAVEISLGEEAETMSLSKSSGEYFTRIYAFGSTQNISSRYRKKLEFTVKKEPGVSLNVNGENYAPLDLDKDLVVGYFRDSVRSRHSLPVIIEQWQNMKVGVGTTISNVFQFDLYNSANIDSTNRLIYGTEYNCVLSGLQFTFRHTSIPYRFKKFRCFAYTDKSFEHIFDYEENVEGFAEKIFNIPDTQLTVTNGCSRIIINIQFDCENGDVEGYCFLGIKGTETFVSVGERASSYLQFTDNSHKYEAVFNPSYKVSEGNANEILFNKLCIRGDISEFEPSSQGRKVEIGNLVRMKIPIGYFNSDVDGLTVNGVVQRRLMLPEGTPYIDVYPDMSPDEVIEGIVTFDYVYPRKVLSISSVEEEMIDVTEGEEKKPTGMKVPVYTIKTTGLVGFDNSYVISEKLTITLQTGKLAGLTFGLTFLPEKSDNTSTCFEIVANEDYGGRLPDTVMKPEAGNEFVMAGYDTEYVFENLVTEAEEELKSEAEKYAEKIRNNIGTVSAKLMSDWSKARNEAQETPCPFDVGQKVTVNNPSFFPSPRTMRVLGYELALDIPWDSPVYTIGESASYSRLGALEDKIDSIKLNGSRYFSGKVSSSTSGTNVYLIKKDDETKPSDTNAYSSLRTDKEIKEGIEKNNKELAKKFLSKLNDDTASGIITFLQGLIIGNFSSGESGGQISSDGAAELASLLLRGDLSSDNFVTGLLGSGYGLLKKNAAGRSYFEVDELYVRMKAYFDSLEIKHAYHTGGTNVLSPAGMVCSRVMEITDNIVIDAAGEKVYDSEGEPVEEFGSVGRVTAYRCFFVNDDGGKRIVNEFRVGDNAQCRTFNIKEGVYEGVSNQFYWRRVVGVGEDYIDLSDDAGEYMEGSTVPLAEDNIVTVGNAFDASRQNVVVLSAYGEDSPYVAQYAGVNSFSLEGKLVTRISPHGNLFKGNFVMEDGSVVSARFELLDGAIRNVVTDLESHGGSISKLEQRADEITSSVEDLDENLRSEIKQTADSVHIGINNGLKEVGIDIEKGDVNIKGENISLEGAVTANGNFKVLEDGSTESKNGKFEGIIIANEGIFRGYVGKSRTVITETNIGQYLKPVDGLEGEYEIDFEKLGGYVVFSGEFTEIPPLYLPGLSDYYVTQDEERKNFIRSLVGQYVIMYNMSNTAFALSGASSEDFDPTGFTSRTLNVGEFASLQCRAGVMNGYEAIFWQRRIGKFM</sequence>
<accession>A0A8S5QGR8</accession>
<evidence type="ECO:0000313" key="1">
    <source>
        <dbReference type="EMBL" id="DAE17957.1"/>
    </source>
</evidence>
<dbReference type="EMBL" id="BK015649">
    <property type="protein sequence ID" value="DAE17957.1"/>
    <property type="molecule type" value="Genomic_DNA"/>
</dbReference>
<proteinExistence type="predicted"/>
<organism evidence="1">
    <name type="scientific">Siphoviridae sp. ctr8v12</name>
    <dbReference type="NCBI Taxonomy" id="2825685"/>
    <lineage>
        <taxon>Viruses</taxon>
        <taxon>Duplodnaviria</taxon>
        <taxon>Heunggongvirae</taxon>
        <taxon>Uroviricota</taxon>
        <taxon>Caudoviricetes</taxon>
    </lineage>
</organism>
<protein>
    <submittedName>
        <fullName evidence="1">Tail protein</fullName>
    </submittedName>
</protein>